<protein>
    <submittedName>
        <fullName evidence="1">Uncharacterized protein</fullName>
    </submittedName>
</protein>
<organism evidence="1 2">
    <name type="scientific">Leishmania enriettii</name>
    <dbReference type="NCBI Taxonomy" id="5663"/>
    <lineage>
        <taxon>Eukaryota</taxon>
        <taxon>Discoba</taxon>
        <taxon>Euglenozoa</taxon>
        <taxon>Kinetoplastea</taxon>
        <taxon>Metakinetoplastina</taxon>
        <taxon>Trypanosomatida</taxon>
        <taxon>Trypanosomatidae</taxon>
        <taxon>Leishmaniinae</taxon>
        <taxon>Leishmania</taxon>
    </lineage>
</organism>
<sequence length="65" mass="7091">MEQQHWRRFLTGKRPHGVSGGATADLRLRFTSTSSWSQPAPDLSAVSADTLDVLHIAALAIDCRS</sequence>
<dbReference type="Proteomes" id="UP000674179">
    <property type="component" value="Chromosome 29"/>
</dbReference>
<evidence type="ECO:0000313" key="1">
    <source>
        <dbReference type="EMBL" id="KAG5474022.1"/>
    </source>
</evidence>
<name>A0A836KIF7_LEIEN</name>
<reference evidence="1 2" key="1">
    <citation type="submission" date="2021-02" db="EMBL/GenBank/DDBJ databases">
        <title>Leishmania (Mundinia) enrietti genome sequencing and assembly.</title>
        <authorList>
            <person name="Almutairi H."/>
            <person name="Gatherer D."/>
        </authorList>
    </citation>
    <scope>NUCLEOTIDE SEQUENCE [LARGE SCALE GENOMIC DNA]</scope>
    <source>
        <strain evidence="1">CUR178</strain>
    </source>
</reference>
<evidence type="ECO:0000313" key="2">
    <source>
        <dbReference type="Proteomes" id="UP000674179"/>
    </source>
</evidence>
<proteinExistence type="predicted"/>
<dbReference type="KEGG" id="lenr:94171354"/>
<keyword evidence="2" id="KW-1185">Reference proteome</keyword>
<dbReference type="AlphaFoldDB" id="A0A836KIF7"/>
<dbReference type="RefSeq" id="XP_067691215.1">
    <property type="nucleotide sequence ID" value="XM_067835844.1"/>
</dbReference>
<dbReference type="GeneID" id="94171354"/>
<comment type="caution">
    <text evidence="1">The sequence shown here is derived from an EMBL/GenBank/DDBJ whole genome shotgun (WGS) entry which is preliminary data.</text>
</comment>
<gene>
    <name evidence="1" type="ORF">CUR178_04133</name>
</gene>
<accession>A0A836KIF7</accession>
<dbReference type="EMBL" id="JAFHKP010000029">
    <property type="protein sequence ID" value="KAG5474022.1"/>
    <property type="molecule type" value="Genomic_DNA"/>
</dbReference>